<gene>
    <name evidence="5" type="ORF">CNMCM6805_005010</name>
</gene>
<evidence type="ECO:0000256" key="2">
    <source>
        <dbReference type="ARBA" id="ARBA00023239"/>
    </source>
</evidence>
<dbReference type="PANTHER" id="PTHR33112">
    <property type="entry name" value="DOMAIN PROTEIN, PUTATIVE-RELATED"/>
    <property type="match status" value="1"/>
</dbReference>
<dbReference type="InterPro" id="IPR010730">
    <property type="entry name" value="HET"/>
</dbReference>
<dbReference type="EMBL" id="JAAAPX010000026">
    <property type="protein sequence ID" value="KAF4240490.1"/>
    <property type="molecule type" value="Genomic_DNA"/>
</dbReference>
<dbReference type="Proteomes" id="UP000653565">
    <property type="component" value="Unassembled WGS sequence"/>
</dbReference>
<evidence type="ECO:0000313" key="5">
    <source>
        <dbReference type="EMBL" id="KAF4240490.1"/>
    </source>
</evidence>
<dbReference type="PANTHER" id="PTHR33112:SF1">
    <property type="entry name" value="HETEROKARYON INCOMPATIBILITY DOMAIN-CONTAINING PROTEIN"/>
    <property type="match status" value="1"/>
</dbReference>
<keyword evidence="1" id="KW-0732">Signal</keyword>
<reference evidence="5" key="2">
    <citation type="submission" date="2020-04" db="EMBL/GenBank/DDBJ databases">
        <authorList>
            <person name="Santos R.A.C."/>
            <person name="Steenwyk J.L."/>
            <person name="Rivero-Menendez O."/>
            <person name="Mead M.E."/>
            <person name="Silva L.P."/>
            <person name="Bastos R.W."/>
            <person name="Alastruey-Izquierdo A."/>
            <person name="Goldman G.H."/>
            <person name="Rokas A."/>
        </authorList>
    </citation>
    <scope>NUCLEOTIDE SEQUENCE</scope>
    <source>
        <strain evidence="5">CNM-CM6805</strain>
    </source>
</reference>
<dbReference type="GO" id="GO:0042597">
    <property type="term" value="C:periplasmic space"/>
    <property type="evidence" value="ECO:0007669"/>
    <property type="project" value="InterPro"/>
</dbReference>
<name>A0A8H4HCR6_9EURO</name>
<dbReference type="InterPro" id="IPR008397">
    <property type="entry name" value="Alginate_lyase_dom"/>
</dbReference>
<dbReference type="Gene3D" id="1.50.10.100">
    <property type="entry name" value="Chondroitin AC/alginate lyase"/>
    <property type="match status" value="1"/>
</dbReference>
<evidence type="ECO:0000256" key="1">
    <source>
        <dbReference type="ARBA" id="ARBA00022729"/>
    </source>
</evidence>
<dbReference type="Pfam" id="PF06985">
    <property type="entry name" value="HET"/>
    <property type="match status" value="1"/>
</dbReference>
<proteinExistence type="predicted"/>
<sequence length="864" mass="96893">MRTIIVADHLSKSGAASQFMIYRMKRPVSLPPSVPYIALSYVWGSKEDGTHSRHDSTPKVVDDVIKIAEQLGISYIWVDNYCIEQHDPHKIQQQLSSMYAIYQNAYLTVVDGAGSNRQNGLFGVSKPRTGCQTTVQLAGQPWMSTLRNPQSLIQGSPWSTRAWTYQEAIASPRLLIFTEEQVYFECKAMRCWESTHIPLDAHHRKGKSRFWDNLWEPIFCQYTRNATEFEGLEDFPRYIKHYTQRSLTNSHDALNAIAGVLGLLEKDDGHTVYNYWGIPLLAPAEDSFPSALVTGMAWTLGARENNGSREAIERRNNFPSWSWAGWHGVVESFELGYLNHRTRISLRIQSGKDSQESLEWSDYWKAEGGLEMDRRIDLWGSGLGPGTHRQEPYNYPWLDITTDIIKVHLIYLSLRDVENMCAKDPGLAEYVTAGFSIGPPDGKWWKLTPIHFPDDDPELSTEKAYDICRREWECLLALSDALVLPRSVQERSTFAHPGLLHTAADFSRITSKVNSKAEPWLTGWNKLAGSSYRSLSYNPSPQAIVYRGSDGTHSENYASLYRDIAAAYINAIYWKVTGDTAYADEAVSILDAWASTLAGISGSSDKFLAAGIYGYEIANAAEIMRTYSGWSAQNVAKFQNMMVKVFYPLNHIFLEEHNGAAIDHYWANWDLCNIASMMSIGVLTDNSTMYDEGINYFKTGAGNGQIGKMIWKLYQVDGQTLGQGQEAGRDQGHAMLDFALLGVIAQTAYNQGDDLFGYLDNRILAGAEYVAKYNLGNTVPYTTYTNSDVTQTVISDASRGDVRPMWELLYNHYGVLKGLNVKYTKQYRDLVVKDGAGAEGGGGDYGPNSGGYDQLGYGTLMYTL</sequence>
<dbReference type="OrthoDB" id="5302720at2759"/>
<evidence type="ECO:0000259" key="3">
    <source>
        <dbReference type="Pfam" id="PF05426"/>
    </source>
</evidence>
<evidence type="ECO:0000313" key="6">
    <source>
        <dbReference type="Proteomes" id="UP000653565"/>
    </source>
</evidence>
<organism evidence="5 6">
    <name type="scientific">Aspergillus fumigatiaffinis</name>
    <dbReference type="NCBI Taxonomy" id="340414"/>
    <lineage>
        <taxon>Eukaryota</taxon>
        <taxon>Fungi</taxon>
        <taxon>Dikarya</taxon>
        <taxon>Ascomycota</taxon>
        <taxon>Pezizomycotina</taxon>
        <taxon>Eurotiomycetes</taxon>
        <taxon>Eurotiomycetidae</taxon>
        <taxon>Eurotiales</taxon>
        <taxon>Aspergillaceae</taxon>
        <taxon>Aspergillus</taxon>
        <taxon>Aspergillus subgen. Fumigati</taxon>
    </lineage>
</organism>
<evidence type="ECO:0000259" key="4">
    <source>
        <dbReference type="Pfam" id="PF06985"/>
    </source>
</evidence>
<keyword evidence="2" id="KW-0456">Lyase</keyword>
<dbReference type="GO" id="GO:0016829">
    <property type="term" value="F:lyase activity"/>
    <property type="evidence" value="ECO:0007669"/>
    <property type="project" value="UniProtKB-KW"/>
</dbReference>
<comment type="caution">
    <text evidence="5">The sequence shown here is derived from an EMBL/GenBank/DDBJ whole genome shotgun (WGS) entry which is preliminary data.</text>
</comment>
<dbReference type="AlphaFoldDB" id="A0A8H4HCR6"/>
<evidence type="ECO:0008006" key="7">
    <source>
        <dbReference type="Google" id="ProtNLM"/>
    </source>
</evidence>
<reference evidence="5" key="1">
    <citation type="journal article" date="2020" name="bioRxiv">
        <title>Genomic and phenotypic heterogeneity of clinical isolates of the human pathogens Aspergillus fumigatus, Aspergillus lentulus and Aspergillus fumigatiaffinis.</title>
        <authorList>
            <person name="dos Santos R.A.C."/>
            <person name="Steenwyk J.L."/>
            <person name="Rivero-Menendez O."/>
            <person name="Mead M.E."/>
            <person name="Silva L.P."/>
            <person name="Bastos R.W."/>
            <person name="Alastruey-Izquierdo A."/>
            <person name="Goldman G.H."/>
            <person name="Rokas A."/>
        </authorList>
    </citation>
    <scope>NUCLEOTIDE SEQUENCE</scope>
    <source>
        <strain evidence="5">CNM-CM6805</strain>
    </source>
</reference>
<accession>A0A8H4HCR6</accession>
<dbReference type="Pfam" id="PF05426">
    <property type="entry name" value="Alginate_lyase"/>
    <property type="match status" value="1"/>
</dbReference>
<keyword evidence="6" id="KW-1185">Reference proteome</keyword>
<dbReference type="InterPro" id="IPR008929">
    <property type="entry name" value="Chondroitin_lyas"/>
</dbReference>
<feature type="domain" description="Alginate lyase" evidence="3">
    <location>
        <begin position="540"/>
        <end position="774"/>
    </location>
</feature>
<dbReference type="SUPFAM" id="SSF48230">
    <property type="entry name" value="Chondroitin AC/alginate lyase"/>
    <property type="match status" value="1"/>
</dbReference>
<feature type="domain" description="Heterokaryon incompatibility" evidence="4">
    <location>
        <begin position="36"/>
        <end position="167"/>
    </location>
</feature>
<protein>
    <recommendedName>
        <fullName evidence="7">Heterokaryon incompatibility domain-containing protein</fullName>
    </recommendedName>
</protein>